<dbReference type="Gene3D" id="3.40.630.40">
    <property type="entry name" value="Zn-dependent exopeptidases"/>
    <property type="match status" value="1"/>
</dbReference>
<dbReference type="CDD" id="cd02696">
    <property type="entry name" value="MurNAc-LAA"/>
    <property type="match status" value="1"/>
</dbReference>
<dbReference type="PANTHER" id="PTHR30032:SF1">
    <property type="entry name" value="N-ACETYLMURAMOYL-L-ALANINE AMIDASE LYTC"/>
    <property type="match status" value="1"/>
</dbReference>
<dbReference type="RefSeq" id="WP_058490590.1">
    <property type="nucleotide sequence ID" value="NZ_LOCK01000001.1"/>
</dbReference>
<sequence length="543" mass="58294">MWLRRKKWSLVLGAIFSFWLMGQASVDAAPLTAEVTRIYGETRIETAIRISQEGWNEANTVILARYDDFPDSLVSVPLSKRYDAPILLTASKGLDEGVLAEIKRLGAQHVILLGGTGVMGNPITKALEKEELTWERIGGADRYETAALVAERLGGNGQVILTSGENFPDALAIGPYAGITETPLLLTKAKELPEVTRQKLVELGAYQLNQESEAVTKTTVVGGEKAISPEAVAGLTGMTRIAGDNRYETAAKAFWFTQEEFGSDFASETQRTFLVTGENFPDALVTGALAVKQNAYLFMAYQEDLPAVTYSALGNAATAQAQLLVTIIGGETVLSERVKGIVEGSIQPPYLLAGLTVVVDPGHGGKDPGASGPGGSHEKNSTLPVGLYLADLLRQAGAKVVMTRTGDTSPAGANYTELKDLQARVAIANQIPADLYVSIHNDAFSNPEAGGVTTYVSAENPKAEEGRKLASAVQQELIKQVGLQDRKVKTANFYVIKNTAMPAILVELGFISNPVEEKLINDPEFQRKSALGIYRGILIHRGY</sequence>
<evidence type="ECO:0000313" key="4">
    <source>
        <dbReference type="Proteomes" id="UP000054623"/>
    </source>
</evidence>
<evidence type="ECO:0000313" key="3">
    <source>
        <dbReference type="EMBL" id="KTE93828.1"/>
    </source>
</evidence>
<accession>A0A0W1JQ15</accession>
<dbReference type="GO" id="GO:0008745">
    <property type="term" value="F:N-acetylmuramoyl-L-alanine amidase activity"/>
    <property type="evidence" value="ECO:0007669"/>
    <property type="project" value="InterPro"/>
</dbReference>
<dbReference type="OrthoDB" id="9813450at2"/>
<dbReference type="InterPro" id="IPR007253">
    <property type="entry name" value="Cell_wall-bd_2"/>
</dbReference>
<protein>
    <submittedName>
        <fullName evidence="3">N-acetylmuramoyl-L-alanine amidase</fullName>
    </submittedName>
</protein>
<name>A0A0W1JQ15_DESHA</name>
<dbReference type="InterPro" id="IPR002508">
    <property type="entry name" value="MurNAc-LAA_cat"/>
</dbReference>
<proteinExistence type="predicted"/>
<dbReference type="AlphaFoldDB" id="A0A0W1JQ15"/>
<dbReference type="SUPFAM" id="SSF53187">
    <property type="entry name" value="Zn-dependent exopeptidases"/>
    <property type="match status" value="1"/>
</dbReference>
<feature type="signal peptide" evidence="1">
    <location>
        <begin position="1"/>
        <end position="28"/>
    </location>
</feature>
<feature type="chain" id="PRO_5006924185" evidence="1">
    <location>
        <begin position="29"/>
        <end position="543"/>
    </location>
</feature>
<evidence type="ECO:0000259" key="2">
    <source>
        <dbReference type="SMART" id="SM00646"/>
    </source>
</evidence>
<dbReference type="Pfam" id="PF01520">
    <property type="entry name" value="Amidase_3"/>
    <property type="match status" value="1"/>
</dbReference>
<feature type="domain" description="MurNAc-LAA" evidence="2">
    <location>
        <begin position="425"/>
        <end position="538"/>
    </location>
</feature>
<evidence type="ECO:0000256" key="1">
    <source>
        <dbReference type="SAM" id="SignalP"/>
    </source>
</evidence>
<reference evidence="3 4" key="1">
    <citation type="submission" date="2015-12" db="EMBL/GenBank/DDBJ databases">
        <title>Draft Genome Sequence of Desulfitobacterium hafniense Strain DH, a Sulfate-reducing Bacterium Isolated from Paddy Soils.</title>
        <authorList>
            <person name="Bao P."/>
            <person name="Zhang X."/>
            <person name="Li G."/>
        </authorList>
    </citation>
    <scope>NUCLEOTIDE SEQUENCE [LARGE SCALE GENOMIC DNA]</scope>
    <source>
        <strain evidence="3 4">DH</strain>
    </source>
</reference>
<keyword evidence="1" id="KW-0732">Signal</keyword>
<dbReference type="GO" id="GO:0009253">
    <property type="term" value="P:peptidoglycan catabolic process"/>
    <property type="evidence" value="ECO:0007669"/>
    <property type="project" value="InterPro"/>
</dbReference>
<gene>
    <name evidence="3" type="ORF">AT727_02410</name>
</gene>
<comment type="caution">
    <text evidence="3">The sequence shown here is derived from an EMBL/GenBank/DDBJ whole genome shotgun (WGS) entry which is preliminary data.</text>
</comment>
<dbReference type="Pfam" id="PF04122">
    <property type="entry name" value="CW_binding_2"/>
    <property type="match status" value="3"/>
</dbReference>
<dbReference type="Proteomes" id="UP000054623">
    <property type="component" value="Unassembled WGS sequence"/>
</dbReference>
<organism evidence="3 4">
    <name type="scientific">Desulfitobacterium hafniense</name>
    <name type="common">Desulfitobacterium frappieri</name>
    <dbReference type="NCBI Taxonomy" id="49338"/>
    <lineage>
        <taxon>Bacteria</taxon>
        <taxon>Bacillati</taxon>
        <taxon>Bacillota</taxon>
        <taxon>Clostridia</taxon>
        <taxon>Eubacteriales</taxon>
        <taxon>Desulfitobacteriaceae</taxon>
        <taxon>Desulfitobacterium</taxon>
    </lineage>
</organism>
<dbReference type="EMBL" id="LOCK01000001">
    <property type="protein sequence ID" value="KTE93828.1"/>
    <property type="molecule type" value="Genomic_DNA"/>
</dbReference>
<dbReference type="InterPro" id="IPR051922">
    <property type="entry name" value="Bact_Sporulation_Assoc"/>
</dbReference>
<dbReference type="Gene3D" id="3.40.50.12090">
    <property type="match status" value="2"/>
</dbReference>
<dbReference type="PANTHER" id="PTHR30032">
    <property type="entry name" value="N-ACETYLMURAMOYL-L-ALANINE AMIDASE-RELATED"/>
    <property type="match status" value="1"/>
</dbReference>
<dbReference type="SMART" id="SM00646">
    <property type="entry name" value="Ami_3"/>
    <property type="match status" value="1"/>
</dbReference>